<evidence type="ECO:0000256" key="3">
    <source>
        <dbReference type="SAM" id="SignalP"/>
    </source>
</evidence>
<evidence type="ECO:0000313" key="5">
    <source>
        <dbReference type="Proteomes" id="UP000643207"/>
    </source>
</evidence>
<dbReference type="AlphaFoldDB" id="A0A9X0XE20"/>
<reference evidence="4 5" key="1">
    <citation type="submission" date="2021-01" db="EMBL/GenBank/DDBJ databases">
        <title>Piscinibacter sp. Jin2 Genome sequencing and assembly.</title>
        <authorList>
            <person name="Kim I."/>
        </authorList>
    </citation>
    <scope>NUCLEOTIDE SEQUENCE [LARGE SCALE GENOMIC DNA]</scope>
    <source>
        <strain evidence="4 5">Jin2</strain>
    </source>
</reference>
<dbReference type="RefSeq" id="WP_201825972.1">
    <property type="nucleotide sequence ID" value="NZ_JAERRA010000001.1"/>
</dbReference>
<keyword evidence="2" id="KW-0472">Membrane</keyword>
<proteinExistence type="predicted"/>
<evidence type="ECO:0000313" key="4">
    <source>
        <dbReference type="EMBL" id="MBL0720149.1"/>
    </source>
</evidence>
<name>A0A9X0XE20_9BURK</name>
<accession>A0A9X0XE20</accession>
<gene>
    <name evidence="4" type="ORF">JI742_09635</name>
</gene>
<sequence>MPGTRFLRRIRWTLAAGFCAGAQAAEPARSAASAVATAAVAAVSVELVPGVSLFVLVGLGLLIVLAGWRLRMRFIPNLPMPKASPAAPASSLGGTSQILPSTRAEVVRARPLPGPLDPPDTGPASYAALPEGGGRPLSADPVAAEEASLPEEFPVAEGSDAWAEVLATDSLVDVEQQADFFLAVGQDEAAKALLAEALDGAPTPRLHLKLADILSRHADREAWEALRLRTEARFNLAMPAWDALAGPDRGLEAHPLALARLVAIWPNPLRAAATLGKSLLRPAEGHPARQRFDLSAYRELMLLHAIACDVARQVAVTEVDIELPLSEDGPSPA</sequence>
<keyword evidence="3" id="KW-0732">Signal</keyword>
<feature type="region of interest" description="Disordered" evidence="1">
    <location>
        <begin position="109"/>
        <end position="140"/>
    </location>
</feature>
<comment type="caution">
    <text evidence="4">The sequence shown here is derived from an EMBL/GenBank/DDBJ whole genome shotgun (WGS) entry which is preliminary data.</text>
</comment>
<feature type="chain" id="PRO_5040759656" evidence="3">
    <location>
        <begin position="25"/>
        <end position="333"/>
    </location>
</feature>
<dbReference type="EMBL" id="JAERRA010000001">
    <property type="protein sequence ID" value="MBL0720149.1"/>
    <property type="molecule type" value="Genomic_DNA"/>
</dbReference>
<protein>
    <submittedName>
        <fullName evidence="4">Uncharacterized protein</fullName>
    </submittedName>
</protein>
<feature type="signal peptide" evidence="3">
    <location>
        <begin position="1"/>
        <end position="24"/>
    </location>
</feature>
<keyword evidence="2" id="KW-1133">Transmembrane helix</keyword>
<feature type="transmembrane region" description="Helical" evidence="2">
    <location>
        <begin position="51"/>
        <end position="70"/>
    </location>
</feature>
<organism evidence="4 5">
    <name type="scientific">Aquariibacter lacus</name>
    <dbReference type="NCBI Taxonomy" id="2801332"/>
    <lineage>
        <taxon>Bacteria</taxon>
        <taxon>Pseudomonadati</taxon>
        <taxon>Pseudomonadota</taxon>
        <taxon>Betaproteobacteria</taxon>
        <taxon>Burkholderiales</taxon>
        <taxon>Sphaerotilaceae</taxon>
        <taxon>Aquariibacter</taxon>
    </lineage>
</organism>
<evidence type="ECO:0000256" key="1">
    <source>
        <dbReference type="SAM" id="MobiDB-lite"/>
    </source>
</evidence>
<keyword evidence="2" id="KW-0812">Transmembrane</keyword>
<feature type="compositionally biased region" description="Pro residues" evidence="1">
    <location>
        <begin position="112"/>
        <end position="121"/>
    </location>
</feature>
<keyword evidence="5" id="KW-1185">Reference proteome</keyword>
<evidence type="ECO:0000256" key="2">
    <source>
        <dbReference type="SAM" id="Phobius"/>
    </source>
</evidence>
<dbReference type="Proteomes" id="UP000643207">
    <property type="component" value="Unassembled WGS sequence"/>
</dbReference>